<keyword evidence="2" id="KW-1185">Reference proteome</keyword>
<dbReference type="EMBL" id="QGTD01000021">
    <property type="protein sequence ID" value="PWU66572.1"/>
    <property type="molecule type" value="Genomic_DNA"/>
</dbReference>
<dbReference type="OrthoDB" id="3197444at2"/>
<comment type="caution">
    <text evidence="1">The sequence shown here is derived from an EMBL/GenBank/DDBJ whole genome shotgun (WGS) entry which is preliminary data.</text>
</comment>
<dbReference type="Proteomes" id="UP000245624">
    <property type="component" value="Unassembled WGS sequence"/>
</dbReference>
<organism evidence="1 2">
    <name type="scientific">Gracilibacillus dipsosauri</name>
    <dbReference type="NCBI Taxonomy" id="178340"/>
    <lineage>
        <taxon>Bacteria</taxon>
        <taxon>Bacillati</taxon>
        <taxon>Bacillota</taxon>
        <taxon>Bacilli</taxon>
        <taxon>Bacillales</taxon>
        <taxon>Bacillaceae</taxon>
        <taxon>Gracilibacillus</taxon>
    </lineage>
</organism>
<gene>
    <name evidence="1" type="ORF">DLJ74_19310</name>
</gene>
<accession>A0A317KSL6</accession>
<proteinExistence type="predicted"/>
<protein>
    <submittedName>
        <fullName evidence="1">Capsid protein</fullName>
    </submittedName>
</protein>
<dbReference type="Pfam" id="PF06152">
    <property type="entry name" value="Phage_min_cap2"/>
    <property type="match status" value="1"/>
</dbReference>
<dbReference type="InterPro" id="IPR009319">
    <property type="entry name" value="Phage_A118_VSP1"/>
</dbReference>
<evidence type="ECO:0000313" key="2">
    <source>
        <dbReference type="Proteomes" id="UP000245624"/>
    </source>
</evidence>
<reference evidence="1 2" key="1">
    <citation type="submission" date="2018-05" db="EMBL/GenBank/DDBJ databases">
        <title>Genomic analysis of Gracilibacillus dipsosauri DD1 reveals novel features of a salt-tolerant amylase.</title>
        <authorList>
            <person name="Deutch C.E."/>
            <person name="Yang S."/>
        </authorList>
    </citation>
    <scope>NUCLEOTIDE SEQUENCE [LARGE SCALE GENOMIC DNA]</scope>
    <source>
        <strain evidence="1 2">DD1</strain>
    </source>
</reference>
<name>A0A317KSL6_9BACI</name>
<dbReference type="AlphaFoldDB" id="A0A317KSL6"/>
<evidence type="ECO:0000313" key="1">
    <source>
        <dbReference type="EMBL" id="PWU66572.1"/>
    </source>
</evidence>
<dbReference type="RefSeq" id="WP_109985707.1">
    <property type="nucleotide sequence ID" value="NZ_QGTD01000021.1"/>
</dbReference>
<dbReference type="GO" id="GO:0005198">
    <property type="term" value="F:structural molecule activity"/>
    <property type="evidence" value="ECO:0007669"/>
    <property type="project" value="InterPro"/>
</dbReference>
<sequence length="388" mass="44500">MEPPKRPSVTPHNLDMFTEPVVHVYQALEEEIFTQIAKRLRTSKELGRADVLQWQAEKMQQLRLVNDVTIKSLSKATGVAEKEIRKAIQEAVVGTIESTDKEIQGIYNDNRMNPPIIPQTPTASFLDEIMASYVNQTFRELDNFVNQTLITTNFGEGTVTNMYRRIVEETTGKVLGGAKTVNKAVSETVIKWADKGIETSFIDRGGHTWYLENYANTVIRSTVNRAYNEQRTSRMQDYGVDLVLVSALPDPREICSHIQGKVASLSNPSSHPDYPSVYEFGYGSPGGLRGINCRHLFYPFIEGLNTNNQPQYSQEDMTENRELRQKQRYYERQIKKAKRSLRLAEIMGDEDTINKQKRLVRARQAKIRQFIAENNLTRRYENERVIVS</sequence>